<dbReference type="AlphaFoldDB" id="A0A7X4LIX8"/>
<comment type="caution">
    <text evidence="3">The sequence shown here is derived from an EMBL/GenBank/DDBJ whole genome shotgun (WGS) entry which is preliminary data.</text>
</comment>
<accession>A0A7X4LIX8</accession>
<dbReference type="EMBL" id="WEKT01000007">
    <property type="protein sequence ID" value="MZI92805.1"/>
    <property type="molecule type" value="Genomic_DNA"/>
</dbReference>
<feature type="region of interest" description="Disordered" evidence="1">
    <location>
        <begin position="118"/>
        <end position="142"/>
    </location>
</feature>
<evidence type="ECO:0000256" key="2">
    <source>
        <dbReference type="SAM" id="SignalP"/>
    </source>
</evidence>
<protein>
    <recommendedName>
        <fullName evidence="5">Peptidoglycan-binding protein CsiV</fullName>
    </recommendedName>
</protein>
<gene>
    <name evidence="3" type="ORF">F9817_06310</name>
</gene>
<keyword evidence="2" id="KW-0732">Signal</keyword>
<organism evidence="3 4">
    <name type="scientific">Vibrio eleionomae</name>
    <dbReference type="NCBI Taxonomy" id="2653505"/>
    <lineage>
        <taxon>Bacteria</taxon>
        <taxon>Pseudomonadati</taxon>
        <taxon>Pseudomonadota</taxon>
        <taxon>Gammaproteobacteria</taxon>
        <taxon>Vibrionales</taxon>
        <taxon>Vibrionaceae</taxon>
        <taxon>Vibrio</taxon>
    </lineage>
</organism>
<dbReference type="InterPro" id="IPR021241">
    <property type="entry name" value="CsiV"/>
</dbReference>
<sequence>MKKLIPLLLLLVAMPSLAQRQFDVEVILFKRAVDAEKVSESWPNVLPPINLSKAGSFSDASYLEKKGVTLLPPSDYQLDAQAETLQAHAGFQVLLHTAWRQGDEGEARAPVFHIQAGDDYSSQFNPDGTERKQQQTPSEAVNGVNGVVEQTVANPLYELDGTIQVYVQHYLYVKTDLDLKSPSTREVILKDKQLQLEMSPDEQDTNVQLGHLENVSPDKEVETFLKSYRMDQKRRMRSGETHYLDHPLMGMIIQVRKAPQSDDNQ</sequence>
<evidence type="ECO:0000256" key="1">
    <source>
        <dbReference type="SAM" id="MobiDB-lite"/>
    </source>
</evidence>
<dbReference type="Pfam" id="PF10972">
    <property type="entry name" value="CsiV"/>
    <property type="match status" value="1"/>
</dbReference>
<name>A0A7X4LIX8_9VIBR</name>
<keyword evidence="4" id="KW-1185">Reference proteome</keyword>
<evidence type="ECO:0000313" key="3">
    <source>
        <dbReference type="EMBL" id="MZI92805.1"/>
    </source>
</evidence>
<feature type="chain" id="PRO_5031380410" description="Peptidoglycan-binding protein CsiV" evidence="2">
    <location>
        <begin position="19"/>
        <end position="265"/>
    </location>
</feature>
<dbReference type="RefSeq" id="WP_161154104.1">
    <property type="nucleotide sequence ID" value="NZ_WEKT01000007.1"/>
</dbReference>
<proteinExistence type="predicted"/>
<dbReference type="Proteomes" id="UP000462621">
    <property type="component" value="Unassembled WGS sequence"/>
</dbReference>
<evidence type="ECO:0008006" key="5">
    <source>
        <dbReference type="Google" id="ProtNLM"/>
    </source>
</evidence>
<feature type="signal peptide" evidence="2">
    <location>
        <begin position="1"/>
        <end position="18"/>
    </location>
</feature>
<evidence type="ECO:0000313" key="4">
    <source>
        <dbReference type="Proteomes" id="UP000462621"/>
    </source>
</evidence>
<reference evidence="3 4" key="1">
    <citation type="submission" date="2019-10" db="EMBL/GenBank/DDBJ databases">
        <title>Vibrio sp. nov. isolated from a shrimp pond.</title>
        <authorList>
            <person name="Gomez-Gil B."/>
            <person name="Enciso-Ibarra J."/>
            <person name="Enciso-Ibarra K."/>
            <person name="Bolan-Mejia C."/>
        </authorList>
    </citation>
    <scope>NUCLEOTIDE SEQUENCE [LARGE SCALE GENOMIC DNA]</scope>
    <source>
        <strain evidence="3 4">CAIM 722</strain>
    </source>
</reference>